<keyword evidence="1" id="KW-0614">Plasmid</keyword>
<accession>A0A286KC90</accession>
<sequence>MSNKIRIGIMIRGIEVRSKEEVEGVVLNVYDHIVIVFPKQGSPAVVRKKDISAIFN</sequence>
<reference evidence="1" key="1">
    <citation type="journal article" date="2017" name="Front. Microbiol.">
        <title>Identification of Novel Conjugative Plasmids with Multiple Copies of fosB that Confer High-Level Fosfomycin Resistance to Vancomycin-Resistant Enterococci.</title>
        <authorList>
            <person name="Sun L."/>
            <person name="Zhang P."/>
            <person name="Qu T."/>
            <person name="Chen Y."/>
            <person name="Hua X."/>
            <person name="Shi K."/>
            <person name="Yu Y."/>
        </authorList>
    </citation>
    <scope>NUCLEOTIDE SEQUENCE</scope>
    <source>
        <strain evidence="1">19081</strain>
        <plasmid evidence="1">pEA19081</plasmid>
    </source>
</reference>
<gene>
    <name evidence="1" type="ORF">pEA19081_p37</name>
</gene>
<dbReference type="EMBL" id="KX976485">
    <property type="protein sequence ID" value="APB62533.1"/>
    <property type="molecule type" value="Genomic_DNA"/>
</dbReference>
<proteinExistence type="predicted"/>
<evidence type="ECO:0000313" key="1">
    <source>
        <dbReference type="EMBL" id="APB62533.1"/>
    </source>
</evidence>
<protein>
    <recommendedName>
        <fullName evidence="2">DUF2187 domain-containing protein</fullName>
    </recommendedName>
</protein>
<name>A0A286KC90_ENTAV</name>
<evidence type="ECO:0008006" key="2">
    <source>
        <dbReference type="Google" id="ProtNLM"/>
    </source>
</evidence>
<organism evidence="1">
    <name type="scientific">Enterococcus avium</name>
    <name type="common">Streptococcus avium</name>
    <dbReference type="NCBI Taxonomy" id="33945"/>
    <lineage>
        <taxon>Bacteria</taxon>
        <taxon>Bacillati</taxon>
        <taxon>Bacillota</taxon>
        <taxon>Bacilli</taxon>
        <taxon>Lactobacillales</taxon>
        <taxon>Enterococcaceae</taxon>
        <taxon>Enterococcus</taxon>
    </lineage>
</organism>
<geneLocation type="plasmid" evidence="1">
    <name>pEA19081</name>
</geneLocation>
<dbReference type="AlphaFoldDB" id="A0A286KC90"/>